<dbReference type="PANTHER" id="PTHR48043">
    <property type="entry name" value="EG:EG0003.4 PROTEIN-RELATED"/>
    <property type="match status" value="1"/>
</dbReference>
<accession>A0A2J7R4S8</accession>
<dbReference type="EMBL" id="NEVH01007402">
    <property type="protein sequence ID" value="PNF35836.1"/>
    <property type="molecule type" value="Genomic_DNA"/>
</dbReference>
<dbReference type="FunFam" id="3.40.50.2000:FF:000050">
    <property type="entry name" value="UDP-glucuronosyltransferase"/>
    <property type="match status" value="1"/>
</dbReference>
<sequence>MNYRVLGFVILTSWCASLVSGARILALFPYIGKSHFDVFEPFVKELATRGHHVVVLSHFPQKQPIPNYTDISLVGSITIHATDRIDLQNMSGIRLFKTMIKEFSNFFVTCDQMLSFHNVQELLNSQVNFDLIITETFLTDCFLPFVHKFKAPHVAMSSCIMFPWSNDRMGNPDNPSYIPTHGTWFSDKMNFSERFFNAIANIAFKFLFHATERIVTQSYIRKHFGDDVPLLSDISKNTDLLLVNSHFSLNRPRPLVPGIVEVGGLHIKPPKKLPKDLEDYLNEAEHGVIYFSMGSMIRAETLPSEKRDAFLQAFSELPQRVLWKWESDAMPGQPNNVKIAKWLPQFDILNHPNVRVFVSHGGLLGTIETVYAGVPMVGIPMFADQPMNIKAIVDFKMGVSINYKDISKENILKAVRTVLDEPSYRENAKHLSRIYMDRPMSAMDTAIFWTEYVIRHKGAAHLRPAILHLAWYQYLLLDVLAVILLFVITVFLLFYIITRKLIKKFTAKPQKKSKQS</sequence>
<dbReference type="CDD" id="cd03784">
    <property type="entry name" value="GT1_Gtf-like"/>
    <property type="match status" value="1"/>
</dbReference>
<comment type="catalytic activity">
    <reaction evidence="5">
        <text>glucuronate acceptor + UDP-alpha-D-glucuronate = acceptor beta-D-glucuronoside + UDP + H(+)</text>
        <dbReference type="Rhea" id="RHEA:21032"/>
        <dbReference type="ChEBI" id="CHEBI:15378"/>
        <dbReference type="ChEBI" id="CHEBI:58052"/>
        <dbReference type="ChEBI" id="CHEBI:58223"/>
        <dbReference type="ChEBI" id="CHEBI:132367"/>
        <dbReference type="ChEBI" id="CHEBI:132368"/>
        <dbReference type="EC" id="2.4.1.17"/>
    </reaction>
</comment>
<dbReference type="InParanoid" id="A0A2J7R4S8"/>
<comment type="similarity">
    <text evidence="1 4">Belongs to the UDP-glycosyltransferase family.</text>
</comment>
<dbReference type="InterPro" id="IPR050271">
    <property type="entry name" value="UDP-glycosyltransferase"/>
</dbReference>
<dbReference type="PANTHER" id="PTHR48043:SF145">
    <property type="entry name" value="FI06409P-RELATED"/>
    <property type="match status" value="1"/>
</dbReference>
<keyword evidence="7" id="KW-1185">Reference proteome</keyword>
<dbReference type="AlphaFoldDB" id="A0A2J7R4S8"/>
<dbReference type="SUPFAM" id="SSF53756">
    <property type="entry name" value="UDP-Glycosyltransferase/glycogen phosphorylase"/>
    <property type="match status" value="1"/>
</dbReference>
<evidence type="ECO:0000256" key="3">
    <source>
        <dbReference type="ARBA" id="ARBA00022679"/>
    </source>
</evidence>
<dbReference type="OrthoDB" id="5835829at2759"/>
<organism evidence="6 7">
    <name type="scientific">Cryptotermes secundus</name>
    <dbReference type="NCBI Taxonomy" id="105785"/>
    <lineage>
        <taxon>Eukaryota</taxon>
        <taxon>Metazoa</taxon>
        <taxon>Ecdysozoa</taxon>
        <taxon>Arthropoda</taxon>
        <taxon>Hexapoda</taxon>
        <taxon>Insecta</taxon>
        <taxon>Pterygota</taxon>
        <taxon>Neoptera</taxon>
        <taxon>Polyneoptera</taxon>
        <taxon>Dictyoptera</taxon>
        <taxon>Blattodea</taxon>
        <taxon>Blattoidea</taxon>
        <taxon>Termitoidae</taxon>
        <taxon>Kalotermitidae</taxon>
        <taxon>Cryptotermitinae</taxon>
        <taxon>Cryptotermes</taxon>
    </lineage>
</organism>
<evidence type="ECO:0000256" key="5">
    <source>
        <dbReference type="RuleBase" id="RU362059"/>
    </source>
</evidence>
<proteinExistence type="inferred from homology"/>
<protein>
    <recommendedName>
        <fullName evidence="5">UDP-glucuronosyltransferase</fullName>
        <ecNumber evidence="5">2.4.1.17</ecNumber>
    </recommendedName>
</protein>
<comment type="caution">
    <text evidence="6">The sequence shown here is derived from an EMBL/GenBank/DDBJ whole genome shotgun (WGS) entry which is preliminary data.</text>
</comment>
<dbReference type="PROSITE" id="PS00375">
    <property type="entry name" value="UDPGT"/>
    <property type="match status" value="1"/>
</dbReference>
<dbReference type="InterPro" id="IPR002213">
    <property type="entry name" value="UDP_glucos_trans"/>
</dbReference>
<name>A0A2J7R4S8_9NEOP</name>
<dbReference type="Gene3D" id="3.40.50.2000">
    <property type="entry name" value="Glycogen Phosphorylase B"/>
    <property type="match status" value="2"/>
</dbReference>
<dbReference type="Proteomes" id="UP000235965">
    <property type="component" value="Unassembled WGS sequence"/>
</dbReference>
<keyword evidence="5" id="KW-0472">Membrane</keyword>
<keyword evidence="5" id="KW-1133">Transmembrane helix</keyword>
<reference evidence="6 7" key="1">
    <citation type="submission" date="2017-12" db="EMBL/GenBank/DDBJ databases">
        <title>Hemimetabolous genomes reveal molecular basis of termite eusociality.</title>
        <authorList>
            <person name="Harrison M.C."/>
            <person name="Jongepier E."/>
            <person name="Robertson H.M."/>
            <person name="Arning N."/>
            <person name="Bitard-Feildel T."/>
            <person name="Chao H."/>
            <person name="Childers C.P."/>
            <person name="Dinh H."/>
            <person name="Doddapaneni H."/>
            <person name="Dugan S."/>
            <person name="Gowin J."/>
            <person name="Greiner C."/>
            <person name="Han Y."/>
            <person name="Hu H."/>
            <person name="Hughes D.S.T."/>
            <person name="Huylmans A.-K."/>
            <person name="Kemena C."/>
            <person name="Kremer L.P.M."/>
            <person name="Lee S.L."/>
            <person name="Lopez-Ezquerra A."/>
            <person name="Mallet L."/>
            <person name="Monroy-Kuhn J.M."/>
            <person name="Moser A."/>
            <person name="Murali S.C."/>
            <person name="Muzny D.M."/>
            <person name="Otani S."/>
            <person name="Piulachs M.-D."/>
            <person name="Poelchau M."/>
            <person name="Qu J."/>
            <person name="Schaub F."/>
            <person name="Wada-Katsumata A."/>
            <person name="Worley K.C."/>
            <person name="Xie Q."/>
            <person name="Ylla G."/>
            <person name="Poulsen M."/>
            <person name="Gibbs R.A."/>
            <person name="Schal C."/>
            <person name="Richards S."/>
            <person name="Belles X."/>
            <person name="Korb J."/>
            <person name="Bornberg-Bauer E."/>
        </authorList>
    </citation>
    <scope>NUCLEOTIDE SEQUENCE [LARGE SCALE GENOMIC DNA]</scope>
    <source>
        <tissue evidence="6">Whole body</tissue>
    </source>
</reference>
<evidence type="ECO:0000313" key="6">
    <source>
        <dbReference type="EMBL" id="PNF35836.1"/>
    </source>
</evidence>
<dbReference type="Pfam" id="PF00201">
    <property type="entry name" value="UDPGT"/>
    <property type="match status" value="1"/>
</dbReference>
<keyword evidence="5" id="KW-0812">Transmembrane</keyword>
<dbReference type="STRING" id="105785.A0A2J7R4S8"/>
<dbReference type="EC" id="2.4.1.17" evidence="5"/>
<keyword evidence="3 4" id="KW-0808">Transferase</keyword>
<dbReference type="GO" id="GO:0015020">
    <property type="term" value="F:glucuronosyltransferase activity"/>
    <property type="evidence" value="ECO:0007669"/>
    <property type="project" value="UniProtKB-EC"/>
</dbReference>
<evidence type="ECO:0000313" key="7">
    <source>
        <dbReference type="Proteomes" id="UP000235965"/>
    </source>
</evidence>
<evidence type="ECO:0000256" key="1">
    <source>
        <dbReference type="ARBA" id="ARBA00009995"/>
    </source>
</evidence>
<comment type="subcellular location">
    <subcellularLocation>
        <location evidence="5">Membrane</location>
        <topology evidence="5">Single-pass membrane protein</topology>
    </subcellularLocation>
</comment>
<keyword evidence="2 4" id="KW-0328">Glycosyltransferase</keyword>
<gene>
    <name evidence="6" type="primary">Ugt2b1</name>
    <name evidence="6" type="ORF">B7P43_G09431</name>
</gene>
<dbReference type="FunCoup" id="A0A2J7R4S8">
    <property type="interactions" value="199"/>
</dbReference>
<evidence type="ECO:0000256" key="2">
    <source>
        <dbReference type="ARBA" id="ARBA00022676"/>
    </source>
</evidence>
<dbReference type="GO" id="GO:0016020">
    <property type="term" value="C:membrane"/>
    <property type="evidence" value="ECO:0007669"/>
    <property type="project" value="UniProtKB-SubCell"/>
</dbReference>
<dbReference type="InterPro" id="IPR035595">
    <property type="entry name" value="UDP_glycos_trans_CS"/>
</dbReference>
<evidence type="ECO:0000256" key="4">
    <source>
        <dbReference type="RuleBase" id="RU003718"/>
    </source>
</evidence>
<feature type="transmembrane region" description="Helical" evidence="5">
    <location>
        <begin position="471"/>
        <end position="497"/>
    </location>
</feature>